<dbReference type="EMBL" id="GISG01060746">
    <property type="protein sequence ID" value="MBA4627218.1"/>
    <property type="molecule type" value="Transcribed_RNA"/>
</dbReference>
<reference evidence="3" key="2">
    <citation type="submission" date="2020-07" db="EMBL/GenBank/DDBJ databases">
        <authorList>
            <person name="Vera ALvarez R."/>
            <person name="Arias-Moreno D.M."/>
            <person name="Jimenez-Jacinto V."/>
            <person name="Jimenez-Bremont J.F."/>
            <person name="Swaminathan K."/>
            <person name="Moose S.P."/>
            <person name="Guerrero-Gonzalez M.L."/>
            <person name="Marino-Ramirez L."/>
            <person name="Landsman D."/>
            <person name="Rodriguez-Kessler M."/>
            <person name="Delgado-Sanchez P."/>
        </authorList>
    </citation>
    <scope>NUCLEOTIDE SEQUENCE</scope>
    <source>
        <tissue evidence="3">Cladode</tissue>
    </source>
</reference>
<dbReference type="GO" id="GO:0016020">
    <property type="term" value="C:membrane"/>
    <property type="evidence" value="ECO:0007669"/>
    <property type="project" value="GOC"/>
</dbReference>
<accession>A0A7C8YUM0</accession>
<feature type="transmembrane region" description="Helical" evidence="2">
    <location>
        <begin position="217"/>
        <end position="237"/>
    </location>
</feature>
<evidence type="ECO:0000256" key="2">
    <source>
        <dbReference type="SAM" id="Phobius"/>
    </source>
</evidence>
<dbReference type="PANTHER" id="PTHR10566:SF113">
    <property type="entry name" value="PROTEIN ACTIVITY OF BC1 COMPLEX KINASE 7, CHLOROPLASTIC"/>
    <property type="match status" value="1"/>
</dbReference>
<reference evidence="3" key="1">
    <citation type="journal article" date="2013" name="J. Plant Res.">
        <title>Effect of fungi and light on seed germination of three Opuntia species from semiarid lands of central Mexico.</title>
        <authorList>
            <person name="Delgado-Sanchez P."/>
            <person name="Jimenez-Bremont J.F."/>
            <person name="Guerrero-Gonzalez Mde L."/>
            <person name="Flores J."/>
        </authorList>
    </citation>
    <scope>NUCLEOTIDE SEQUENCE</scope>
    <source>
        <tissue evidence="3">Cladode</tissue>
    </source>
</reference>
<evidence type="ECO:0000256" key="1">
    <source>
        <dbReference type="ARBA" id="ARBA00009670"/>
    </source>
</evidence>
<comment type="similarity">
    <text evidence="1">Belongs to the protein kinase superfamily. ADCK protein kinase family.</text>
</comment>
<feature type="transmembrane region" description="Helical" evidence="2">
    <location>
        <begin position="192"/>
        <end position="211"/>
    </location>
</feature>
<proteinExistence type="inferred from homology"/>
<dbReference type="GO" id="GO:1901031">
    <property type="term" value="P:regulation of response to reactive oxygen species"/>
    <property type="evidence" value="ECO:0007669"/>
    <property type="project" value="TreeGrafter"/>
</dbReference>
<keyword evidence="2" id="KW-0812">Transmembrane</keyword>
<dbReference type="PANTHER" id="PTHR10566">
    <property type="entry name" value="CHAPERONE-ACTIVITY OF BC1 COMPLEX CABC1 -RELATED"/>
    <property type="match status" value="1"/>
</dbReference>
<name>A0A7C8YUM0_OPUST</name>
<keyword evidence="2" id="KW-1133">Transmembrane helix</keyword>
<evidence type="ECO:0000313" key="3">
    <source>
        <dbReference type="EMBL" id="MBA4627218.1"/>
    </source>
</evidence>
<organism evidence="3">
    <name type="scientific">Opuntia streptacantha</name>
    <name type="common">Prickly pear cactus</name>
    <name type="synonym">Opuntia cardona</name>
    <dbReference type="NCBI Taxonomy" id="393608"/>
    <lineage>
        <taxon>Eukaryota</taxon>
        <taxon>Viridiplantae</taxon>
        <taxon>Streptophyta</taxon>
        <taxon>Embryophyta</taxon>
        <taxon>Tracheophyta</taxon>
        <taxon>Spermatophyta</taxon>
        <taxon>Magnoliopsida</taxon>
        <taxon>eudicotyledons</taxon>
        <taxon>Gunneridae</taxon>
        <taxon>Pentapetalae</taxon>
        <taxon>Caryophyllales</taxon>
        <taxon>Cactineae</taxon>
        <taxon>Cactaceae</taxon>
        <taxon>Opuntioideae</taxon>
        <taxon>Opuntia</taxon>
    </lineage>
</organism>
<sequence>MGEIKTFTRKTLLDLFYAVYEKDTKKVVKSLINLGALKPMGDLSAVRRSVKFFLDNSLSQTIDQQQTMSAIGEDLFSIAQDQPFRFPTAFAFVIRAFSTLEGVGHALDPNFSFVKVAAPYTQELLDLKELRPTGAKFVQEIRKQAEDVRDSTLSMPHRVQQIEEFVKQLEAGDLKLRVRVLESERAAQKATILQIATMYTVMAGTLLNLGIALSSQGYQIVANSSYLGAGVFFTLLVQSMQRLRKLDKFEKMI</sequence>
<dbReference type="GO" id="GO:0046467">
    <property type="term" value="P:membrane lipid biosynthetic process"/>
    <property type="evidence" value="ECO:0007669"/>
    <property type="project" value="TreeGrafter"/>
</dbReference>
<dbReference type="AlphaFoldDB" id="A0A7C8YUM0"/>
<protein>
    <submittedName>
        <fullName evidence="3">Uncharacterized protein</fullName>
    </submittedName>
</protein>
<keyword evidence="2" id="KW-0472">Membrane</keyword>
<dbReference type="InterPro" id="IPR050154">
    <property type="entry name" value="UbiB_kinase"/>
</dbReference>